<accession>A0A3A8N217</accession>
<organism evidence="1 2">
    <name type="scientific">Corallococcus sicarius</name>
    <dbReference type="NCBI Taxonomy" id="2316726"/>
    <lineage>
        <taxon>Bacteria</taxon>
        <taxon>Pseudomonadati</taxon>
        <taxon>Myxococcota</taxon>
        <taxon>Myxococcia</taxon>
        <taxon>Myxococcales</taxon>
        <taxon>Cystobacterineae</taxon>
        <taxon>Myxococcaceae</taxon>
        <taxon>Corallococcus</taxon>
    </lineage>
</organism>
<keyword evidence="2" id="KW-1185">Reference proteome</keyword>
<comment type="caution">
    <text evidence="1">The sequence shown here is derived from an EMBL/GenBank/DDBJ whole genome shotgun (WGS) entry which is preliminary data.</text>
</comment>
<gene>
    <name evidence="1" type="ORF">D7X12_27410</name>
</gene>
<dbReference type="RefSeq" id="WP_120628221.1">
    <property type="nucleotide sequence ID" value="NZ_RAWG01000209.1"/>
</dbReference>
<evidence type="ECO:0000313" key="1">
    <source>
        <dbReference type="EMBL" id="RKH38073.1"/>
    </source>
</evidence>
<evidence type="ECO:0000313" key="2">
    <source>
        <dbReference type="Proteomes" id="UP000273405"/>
    </source>
</evidence>
<name>A0A3A8N217_9BACT</name>
<protein>
    <submittedName>
        <fullName evidence="1">Uncharacterized protein</fullName>
    </submittedName>
</protein>
<dbReference type="OrthoDB" id="164747at2"/>
<dbReference type="Pfam" id="PF20242">
    <property type="entry name" value="Emfourin"/>
    <property type="match status" value="1"/>
</dbReference>
<dbReference type="Proteomes" id="UP000273405">
    <property type="component" value="Unassembled WGS sequence"/>
</dbReference>
<dbReference type="AlphaFoldDB" id="A0A3A8N217"/>
<sequence>MRIELKREGGIAFLPGLNRPRTFELGDLPPAQAEAITRSVHAASFFQQPSVVGTASKGAADQTRYTLTVEVGGEGAEGGRRHTVQLLEPVQDPHLHALLELLKQAERDLRREAARPHG</sequence>
<proteinExistence type="predicted"/>
<dbReference type="EMBL" id="RAWG01000209">
    <property type="protein sequence ID" value="RKH38073.1"/>
    <property type="molecule type" value="Genomic_DNA"/>
</dbReference>
<dbReference type="InterPro" id="IPR049457">
    <property type="entry name" value="Emfourin"/>
</dbReference>
<reference evidence="2" key="1">
    <citation type="submission" date="2018-09" db="EMBL/GenBank/DDBJ databases">
        <authorList>
            <person name="Livingstone P.G."/>
            <person name="Whitworth D.E."/>
        </authorList>
    </citation>
    <scope>NUCLEOTIDE SEQUENCE [LARGE SCALE GENOMIC DNA]</scope>
    <source>
        <strain evidence="2">CA040B</strain>
    </source>
</reference>